<name>A0A9X2PE22_9HYPH</name>
<keyword evidence="2" id="KW-0536">Nodulation</keyword>
<organism evidence="7 8">
    <name type="scientific">Ancylobacter mangrovi</name>
    <dbReference type="NCBI Taxonomy" id="2972472"/>
    <lineage>
        <taxon>Bacteria</taxon>
        <taxon>Pseudomonadati</taxon>
        <taxon>Pseudomonadota</taxon>
        <taxon>Alphaproteobacteria</taxon>
        <taxon>Hyphomicrobiales</taxon>
        <taxon>Xanthobacteraceae</taxon>
        <taxon>Ancylobacter</taxon>
    </lineage>
</organism>
<proteinExistence type="inferred from homology"/>
<evidence type="ECO:0000256" key="4">
    <source>
        <dbReference type="ARBA" id="ARBA00023125"/>
    </source>
</evidence>
<reference evidence="7" key="1">
    <citation type="submission" date="2022-08" db="EMBL/GenBank/DDBJ databases">
        <authorList>
            <person name="Li F."/>
        </authorList>
    </citation>
    <scope>NUCLEOTIDE SEQUENCE</scope>
    <source>
        <strain evidence="7">MQZ15Z-1</strain>
    </source>
</reference>
<dbReference type="Gene3D" id="1.10.10.10">
    <property type="entry name" value="Winged helix-like DNA-binding domain superfamily/Winged helix DNA-binding domain"/>
    <property type="match status" value="1"/>
</dbReference>
<dbReference type="RefSeq" id="WP_258733021.1">
    <property type="nucleotide sequence ID" value="NZ_JANTHZ010000004.1"/>
</dbReference>
<protein>
    <submittedName>
        <fullName evidence="7">LysR family transcriptional regulator</fullName>
    </submittedName>
</protein>
<evidence type="ECO:0000256" key="5">
    <source>
        <dbReference type="ARBA" id="ARBA00023163"/>
    </source>
</evidence>
<evidence type="ECO:0000313" key="8">
    <source>
        <dbReference type="Proteomes" id="UP001151088"/>
    </source>
</evidence>
<dbReference type="InterPro" id="IPR036390">
    <property type="entry name" value="WH_DNA-bd_sf"/>
</dbReference>
<dbReference type="InterPro" id="IPR000847">
    <property type="entry name" value="LysR_HTH_N"/>
</dbReference>
<dbReference type="CDD" id="cd08460">
    <property type="entry name" value="PBP2_DntR_like_1"/>
    <property type="match status" value="1"/>
</dbReference>
<evidence type="ECO:0000256" key="2">
    <source>
        <dbReference type="ARBA" id="ARBA00022458"/>
    </source>
</evidence>
<dbReference type="Proteomes" id="UP001151088">
    <property type="component" value="Unassembled WGS sequence"/>
</dbReference>
<dbReference type="PROSITE" id="PS50931">
    <property type="entry name" value="HTH_LYSR"/>
    <property type="match status" value="1"/>
</dbReference>
<comment type="similarity">
    <text evidence="1">Belongs to the LysR transcriptional regulatory family.</text>
</comment>
<keyword evidence="4" id="KW-0238">DNA-binding</keyword>
<dbReference type="InterPro" id="IPR050389">
    <property type="entry name" value="LysR-type_TF"/>
</dbReference>
<evidence type="ECO:0000256" key="1">
    <source>
        <dbReference type="ARBA" id="ARBA00009437"/>
    </source>
</evidence>
<dbReference type="EMBL" id="JANTHZ010000004">
    <property type="protein sequence ID" value="MCS0495664.1"/>
    <property type="molecule type" value="Genomic_DNA"/>
</dbReference>
<sequence>MQDVDLNLLVALDALLAERSVTRAARRLGLSPSAMSRTLVRLRRVTGDPLLVQAGRVLVPTPYADELGGRVHVLARDALAVLRPAGSALDLASLERTFTLRAGEGFVELVAAPLATRIASAAPHVRLRFVPKPDKDAEPLRDGRIDLEIGVLGTSAPELRTQLLFRDGFVGVARLGHPLLAAPVTAERYAACRHVVASRRGDFAGPVDEALAQAGLRRTAMLVVPGYPEAMRVARHSDLVALVPRSCLGNALTGDHAALLGLGSFELPVRTPAFNISAIWHPRLDAEPAQRWLRATVAAVCREAYP</sequence>
<evidence type="ECO:0000259" key="6">
    <source>
        <dbReference type="PROSITE" id="PS50931"/>
    </source>
</evidence>
<evidence type="ECO:0000256" key="3">
    <source>
        <dbReference type="ARBA" id="ARBA00023015"/>
    </source>
</evidence>
<dbReference type="GO" id="GO:0003677">
    <property type="term" value="F:DNA binding"/>
    <property type="evidence" value="ECO:0007669"/>
    <property type="project" value="UniProtKB-KW"/>
</dbReference>
<dbReference type="InterPro" id="IPR036388">
    <property type="entry name" value="WH-like_DNA-bd_sf"/>
</dbReference>
<dbReference type="GO" id="GO:0003700">
    <property type="term" value="F:DNA-binding transcription factor activity"/>
    <property type="evidence" value="ECO:0007669"/>
    <property type="project" value="InterPro"/>
</dbReference>
<dbReference type="SUPFAM" id="SSF53850">
    <property type="entry name" value="Periplasmic binding protein-like II"/>
    <property type="match status" value="1"/>
</dbReference>
<dbReference type="Gene3D" id="3.40.190.10">
    <property type="entry name" value="Periplasmic binding protein-like II"/>
    <property type="match status" value="2"/>
</dbReference>
<dbReference type="SUPFAM" id="SSF46785">
    <property type="entry name" value="Winged helix' DNA-binding domain"/>
    <property type="match status" value="1"/>
</dbReference>
<dbReference type="PANTHER" id="PTHR30118:SF15">
    <property type="entry name" value="TRANSCRIPTIONAL REGULATORY PROTEIN"/>
    <property type="match status" value="1"/>
</dbReference>
<feature type="domain" description="HTH lysR-type" evidence="6">
    <location>
        <begin position="4"/>
        <end position="61"/>
    </location>
</feature>
<keyword evidence="8" id="KW-1185">Reference proteome</keyword>
<dbReference type="AlphaFoldDB" id="A0A9X2PE22"/>
<keyword evidence="3" id="KW-0805">Transcription regulation</keyword>
<dbReference type="PANTHER" id="PTHR30118">
    <property type="entry name" value="HTH-TYPE TRANSCRIPTIONAL REGULATOR LEUO-RELATED"/>
    <property type="match status" value="1"/>
</dbReference>
<gene>
    <name evidence="7" type="ORF">NVS89_11190</name>
</gene>
<comment type="caution">
    <text evidence="7">The sequence shown here is derived from an EMBL/GenBank/DDBJ whole genome shotgun (WGS) entry which is preliminary data.</text>
</comment>
<accession>A0A9X2PE22</accession>
<keyword evidence="5" id="KW-0804">Transcription</keyword>
<dbReference type="Pfam" id="PF03466">
    <property type="entry name" value="LysR_substrate"/>
    <property type="match status" value="1"/>
</dbReference>
<evidence type="ECO:0000313" key="7">
    <source>
        <dbReference type="EMBL" id="MCS0495664.1"/>
    </source>
</evidence>
<dbReference type="Pfam" id="PF00126">
    <property type="entry name" value="HTH_1"/>
    <property type="match status" value="1"/>
</dbReference>
<dbReference type="InterPro" id="IPR005119">
    <property type="entry name" value="LysR_subst-bd"/>
</dbReference>